<gene>
    <name evidence="3" type="ORF">CSOJ01_00993</name>
</gene>
<feature type="compositionally biased region" description="Basic and acidic residues" evidence="1">
    <location>
        <begin position="576"/>
        <end position="585"/>
    </location>
</feature>
<reference evidence="3 4" key="1">
    <citation type="journal article" date="2020" name="Phytopathology">
        <title>Genome Sequence Resources of Colletotrichum truncatum, C. plurivorum, C. musicola, and C. sojae: Four Species Pathogenic to Soybean (Glycine max).</title>
        <authorList>
            <person name="Rogerio F."/>
            <person name="Boufleur T.R."/>
            <person name="Ciampi-Guillardi M."/>
            <person name="Sukno S.A."/>
            <person name="Thon M.R."/>
            <person name="Massola Junior N.S."/>
            <person name="Baroncelli R."/>
        </authorList>
    </citation>
    <scope>NUCLEOTIDE SEQUENCE [LARGE SCALE GENOMIC DNA]</scope>
    <source>
        <strain evidence="3 4">LFN0009</strain>
    </source>
</reference>
<keyword evidence="4" id="KW-1185">Reference proteome</keyword>
<dbReference type="PROSITE" id="PS50011">
    <property type="entry name" value="PROTEIN_KINASE_DOM"/>
    <property type="match status" value="1"/>
</dbReference>
<dbReference type="GO" id="GO:0004672">
    <property type="term" value="F:protein kinase activity"/>
    <property type="evidence" value="ECO:0007669"/>
    <property type="project" value="InterPro"/>
</dbReference>
<dbReference type="InterPro" id="IPR001245">
    <property type="entry name" value="Ser-Thr/Tyr_kinase_cat_dom"/>
</dbReference>
<dbReference type="InterPro" id="IPR053083">
    <property type="entry name" value="TF_kinase-domain_protein"/>
</dbReference>
<dbReference type="SMART" id="SM00220">
    <property type="entry name" value="S_TKc"/>
    <property type="match status" value="1"/>
</dbReference>
<name>A0A8H6JVG3_9PEZI</name>
<feature type="region of interest" description="Disordered" evidence="1">
    <location>
        <begin position="527"/>
        <end position="623"/>
    </location>
</feature>
<organism evidence="3 4">
    <name type="scientific">Colletotrichum sojae</name>
    <dbReference type="NCBI Taxonomy" id="2175907"/>
    <lineage>
        <taxon>Eukaryota</taxon>
        <taxon>Fungi</taxon>
        <taxon>Dikarya</taxon>
        <taxon>Ascomycota</taxon>
        <taxon>Pezizomycotina</taxon>
        <taxon>Sordariomycetes</taxon>
        <taxon>Hypocreomycetidae</taxon>
        <taxon>Glomerellales</taxon>
        <taxon>Glomerellaceae</taxon>
        <taxon>Colletotrichum</taxon>
        <taxon>Colletotrichum orchidearum species complex</taxon>
    </lineage>
</organism>
<keyword evidence="3" id="KW-0808">Transferase</keyword>
<dbReference type="Gene3D" id="1.10.510.10">
    <property type="entry name" value="Transferase(Phosphotransferase) domain 1"/>
    <property type="match status" value="1"/>
</dbReference>
<dbReference type="EMBL" id="WIGN01000007">
    <property type="protein sequence ID" value="KAF6819925.1"/>
    <property type="molecule type" value="Genomic_DNA"/>
</dbReference>
<evidence type="ECO:0000259" key="2">
    <source>
        <dbReference type="PROSITE" id="PS50011"/>
    </source>
</evidence>
<feature type="compositionally biased region" description="Low complexity" evidence="1">
    <location>
        <begin position="558"/>
        <end position="575"/>
    </location>
</feature>
<dbReference type="PANTHER" id="PTHR44305:SF24">
    <property type="entry name" value="TYROSINE-PROTEIN KINASE C03B1.5-RELATED"/>
    <property type="match status" value="1"/>
</dbReference>
<dbReference type="InterPro" id="IPR000719">
    <property type="entry name" value="Prot_kinase_dom"/>
</dbReference>
<dbReference type="PANTHER" id="PTHR44305">
    <property type="entry name" value="SI:DKEY-192D15.2-RELATED"/>
    <property type="match status" value="1"/>
</dbReference>
<evidence type="ECO:0000256" key="1">
    <source>
        <dbReference type="SAM" id="MobiDB-lite"/>
    </source>
</evidence>
<dbReference type="GO" id="GO:0005524">
    <property type="term" value="F:ATP binding"/>
    <property type="evidence" value="ECO:0007669"/>
    <property type="project" value="InterPro"/>
</dbReference>
<dbReference type="AlphaFoldDB" id="A0A8H6JVG3"/>
<dbReference type="InterPro" id="IPR011009">
    <property type="entry name" value="Kinase-like_dom_sf"/>
</dbReference>
<dbReference type="Pfam" id="PF07714">
    <property type="entry name" value="PK_Tyr_Ser-Thr"/>
    <property type="match status" value="1"/>
</dbReference>
<accession>A0A8H6JVG3</accession>
<proteinExistence type="predicted"/>
<protein>
    <submittedName>
        <fullName evidence="3">Protein kinase domain-containing protein</fullName>
    </submittedName>
</protein>
<sequence length="623" mass="69377">MGQWWDAARINATVTRQFVCQYLLPEEIERLDLPLAFGGGLTDGTYWDWLDSKAKRIFLILVDLKIPDQIFGLIDDSWDDQDLPISSEHIERLRLTAVKDDKFERKFFARQFIYLLKPFQRGDHIVFNEFEVVPLEVIERRPGGNNAVDKVVLPNCPGVVFYRRRIPLGNGPGQLSRGEFAEIINSIRGIQNDHLVSYYASYTQHGAAYALFTPATDSNLKSFFGNTPSSFKNLAKKDRRRMVMNWILCLADTIAYLHSRRLSHGNIKPSTILFTNQLHIFYSDFTRLNPEVLAGYADKNSFDRESYDYAAPEQWFRPTGGPTSPMGRMATLAMSTSPETHTNFSIPRSDNPSSPNAMLTMPNPQLSPQAADIFSLGCVILDLMSFLIKKTTKSFAAHRAAKHKTPGRGGAVLDSSFHKNLGQVESWMSTLAKEASKKTSDADGGAVFRGIVPLMHIVARMLSANPNDRPPAAEVQTQVYQILTKYCGITEPHCVHQYGGWDFGMSHLRIQAVSPNAELMPQPIRQNSMSSLSQPPRRGSESLSGSVSPRRLTHSRTNSSGGMSNNSGMSSAASSEQDRDQEREIGAGFTALRNIRVPQVRSPGPWDSSPAVQGGRGDQAPVY</sequence>
<dbReference type="SUPFAM" id="SSF56112">
    <property type="entry name" value="Protein kinase-like (PK-like)"/>
    <property type="match status" value="1"/>
</dbReference>
<dbReference type="Proteomes" id="UP000652219">
    <property type="component" value="Unassembled WGS sequence"/>
</dbReference>
<evidence type="ECO:0000313" key="3">
    <source>
        <dbReference type="EMBL" id="KAF6819925.1"/>
    </source>
</evidence>
<evidence type="ECO:0000313" key="4">
    <source>
        <dbReference type="Proteomes" id="UP000652219"/>
    </source>
</evidence>
<comment type="caution">
    <text evidence="3">The sequence shown here is derived from an EMBL/GenBank/DDBJ whole genome shotgun (WGS) entry which is preliminary data.</text>
</comment>
<feature type="domain" description="Protein kinase" evidence="2">
    <location>
        <begin position="92"/>
        <end position="483"/>
    </location>
</feature>
<keyword evidence="3" id="KW-0418">Kinase</keyword>